<organism evidence="1 2">
    <name type="scientific">Pocillopora damicornis</name>
    <name type="common">Cauliflower coral</name>
    <name type="synonym">Millepora damicornis</name>
    <dbReference type="NCBI Taxonomy" id="46731"/>
    <lineage>
        <taxon>Eukaryota</taxon>
        <taxon>Metazoa</taxon>
        <taxon>Cnidaria</taxon>
        <taxon>Anthozoa</taxon>
        <taxon>Hexacorallia</taxon>
        <taxon>Scleractinia</taxon>
        <taxon>Astrocoeniina</taxon>
        <taxon>Pocilloporidae</taxon>
        <taxon>Pocillopora</taxon>
    </lineage>
</organism>
<proteinExistence type="predicted"/>
<comment type="caution">
    <text evidence="1">The sequence shown here is derived from an EMBL/GenBank/DDBJ whole genome shotgun (WGS) entry which is preliminary data.</text>
</comment>
<accession>A0A3M6TPT2</accession>
<keyword evidence="2" id="KW-1185">Reference proteome</keyword>
<gene>
    <name evidence="1" type="ORF">pdam_00020485</name>
</gene>
<dbReference type="AlphaFoldDB" id="A0A3M6TPT2"/>
<dbReference type="EMBL" id="RCHS01003217">
    <property type="protein sequence ID" value="RMX43356.1"/>
    <property type="molecule type" value="Genomic_DNA"/>
</dbReference>
<evidence type="ECO:0000313" key="2">
    <source>
        <dbReference type="Proteomes" id="UP000275408"/>
    </source>
</evidence>
<dbReference type="PANTHER" id="PTHR33845">
    <property type="entry name" value="C2H2-TYPE DOMAIN-CONTAINING PROTEIN"/>
    <property type="match status" value="1"/>
</dbReference>
<name>A0A3M6TPT2_POCDA</name>
<sequence>MYRKHRRVFHCLLPFFSVHLTTFKRIQNYIPGLTQYRFKVARQHSLQYGHGTLLPRPRSLRMQVEDKQLDHFLSCITSPHVIQDVPFGQRYLRLSSCKILETPSVIRTIIPNKLLKQYQAYCEETEFTPFSPATMLRVLSACAASVRTSVQGLDYIASDGGAKGFEDLCGMVNQLKKKGLDWETAKGWEMRLKKGMQYLKADYKDGDLRSHCSHGHDLKCSQYESLSDILCSIEKCLAESKLPPEEPGSSSNEFLGGTPTQKCQTRHCKNCVLDKAKITYHSLLKDDDSNARAFAPRETQKTDGVILSEGWALKSAKKSARFNEAQKKYLEEKFNIEQRTGHKQNPEHVVKDMRFAKKPDSSRLFSSEEFLTTQQMQSFFSRLASKLRHAVEVGNSDIKAAQEEQEYHENRQAMLDQVQLQHPIAYDSLNLCKLNKKGRMKALSLAMLKSIATFLACLQTDFTQDAKQSTFPR</sequence>
<dbReference type="PANTHER" id="PTHR33845:SF1">
    <property type="entry name" value="C2H2-TYPE DOMAIN-CONTAINING PROTEIN"/>
    <property type="match status" value="1"/>
</dbReference>
<dbReference type="Proteomes" id="UP000275408">
    <property type="component" value="Unassembled WGS sequence"/>
</dbReference>
<dbReference type="OrthoDB" id="5986269at2759"/>
<evidence type="ECO:0000313" key="1">
    <source>
        <dbReference type="EMBL" id="RMX43356.1"/>
    </source>
</evidence>
<protein>
    <submittedName>
        <fullName evidence="1">Uncharacterized protein</fullName>
    </submittedName>
</protein>
<reference evidence="1 2" key="1">
    <citation type="journal article" date="2018" name="Sci. Rep.">
        <title>Comparative analysis of the Pocillopora damicornis genome highlights role of immune system in coral evolution.</title>
        <authorList>
            <person name="Cunning R."/>
            <person name="Bay R.A."/>
            <person name="Gillette P."/>
            <person name="Baker A.C."/>
            <person name="Traylor-Knowles N."/>
        </authorList>
    </citation>
    <scope>NUCLEOTIDE SEQUENCE [LARGE SCALE GENOMIC DNA]</scope>
    <source>
        <strain evidence="1">RSMAS</strain>
        <tissue evidence="1">Whole animal</tissue>
    </source>
</reference>